<evidence type="ECO:0000313" key="2">
    <source>
        <dbReference type="EMBL" id="JAD96221.1"/>
    </source>
</evidence>
<protein>
    <submittedName>
        <fullName evidence="2">Uncharacterized protein</fullName>
    </submittedName>
</protein>
<sequence length="197" mass="21637">MVVRRLLLLSRLRYPPYKVEWRREVGEGEELVEGAEARARAAHLGLQLRRGCGLLGRCLLCGRRVIDCPGGRRRRRRRGRAPPARGGGGAGPGGRGGVGGLHDSIAILGRRQRRRRLRGAEGGCAGDDVQQPPHVLHCALLVVLLFHQGDSGWLQCRNVSSILQWAISRLMCKGVVCEGTCGRIDTQQPLHIDDPVR</sequence>
<accession>A0A0A9E822</accession>
<feature type="compositionally biased region" description="Gly residues" evidence="1">
    <location>
        <begin position="85"/>
        <end position="99"/>
    </location>
</feature>
<evidence type="ECO:0000256" key="1">
    <source>
        <dbReference type="SAM" id="MobiDB-lite"/>
    </source>
</evidence>
<dbReference type="EMBL" id="GBRH01201674">
    <property type="protein sequence ID" value="JAD96221.1"/>
    <property type="molecule type" value="Transcribed_RNA"/>
</dbReference>
<name>A0A0A9E822_ARUDO</name>
<proteinExistence type="predicted"/>
<organism evidence="2">
    <name type="scientific">Arundo donax</name>
    <name type="common">Giant reed</name>
    <name type="synonym">Donax arundinaceus</name>
    <dbReference type="NCBI Taxonomy" id="35708"/>
    <lineage>
        <taxon>Eukaryota</taxon>
        <taxon>Viridiplantae</taxon>
        <taxon>Streptophyta</taxon>
        <taxon>Embryophyta</taxon>
        <taxon>Tracheophyta</taxon>
        <taxon>Spermatophyta</taxon>
        <taxon>Magnoliopsida</taxon>
        <taxon>Liliopsida</taxon>
        <taxon>Poales</taxon>
        <taxon>Poaceae</taxon>
        <taxon>PACMAD clade</taxon>
        <taxon>Arundinoideae</taxon>
        <taxon>Arundineae</taxon>
        <taxon>Arundo</taxon>
    </lineage>
</organism>
<reference evidence="2" key="2">
    <citation type="journal article" date="2015" name="Data Brief">
        <title>Shoot transcriptome of the giant reed, Arundo donax.</title>
        <authorList>
            <person name="Barrero R.A."/>
            <person name="Guerrero F.D."/>
            <person name="Moolhuijzen P."/>
            <person name="Goolsby J.A."/>
            <person name="Tidwell J."/>
            <person name="Bellgard S.E."/>
            <person name="Bellgard M.I."/>
        </authorList>
    </citation>
    <scope>NUCLEOTIDE SEQUENCE</scope>
    <source>
        <tissue evidence="2">Shoot tissue taken approximately 20 cm above the soil surface</tissue>
    </source>
</reference>
<dbReference type="AlphaFoldDB" id="A0A0A9E822"/>
<reference evidence="2" key="1">
    <citation type="submission" date="2014-09" db="EMBL/GenBank/DDBJ databases">
        <authorList>
            <person name="Magalhaes I.L.F."/>
            <person name="Oliveira U."/>
            <person name="Santos F.R."/>
            <person name="Vidigal T.H.D.A."/>
            <person name="Brescovit A.D."/>
            <person name="Santos A.J."/>
        </authorList>
    </citation>
    <scope>NUCLEOTIDE SEQUENCE</scope>
    <source>
        <tissue evidence="2">Shoot tissue taken approximately 20 cm above the soil surface</tissue>
    </source>
</reference>
<feature type="region of interest" description="Disordered" evidence="1">
    <location>
        <begin position="72"/>
        <end position="99"/>
    </location>
</feature>